<evidence type="ECO:0000313" key="2">
    <source>
        <dbReference type="Proteomes" id="UP000887159"/>
    </source>
</evidence>
<dbReference type="EMBL" id="BMAU01021357">
    <property type="protein sequence ID" value="GFY21202.1"/>
    <property type="molecule type" value="Genomic_DNA"/>
</dbReference>
<organism evidence="1 2">
    <name type="scientific">Trichonephila clavipes</name>
    <name type="common">Golden silk orbweaver</name>
    <name type="synonym">Nephila clavipes</name>
    <dbReference type="NCBI Taxonomy" id="2585209"/>
    <lineage>
        <taxon>Eukaryota</taxon>
        <taxon>Metazoa</taxon>
        <taxon>Ecdysozoa</taxon>
        <taxon>Arthropoda</taxon>
        <taxon>Chelicerata</taxon>
        <taxon>Arachnida</taxon>
        <taxon>Araneae</taxon>
        <taxon>Araneomorphae</taxon>
        <taxon>Entelegynae</taxon>
        <taxon>Araneoidea</taxon>
        <taxon>Nephilidae</taxon>
        <taxon>Trichonephila</taxon>
    </lineage>
</organism>
<dbReference type="Proteomes" id="UP000887159">
    <property type="component" value="Unassembled WGS sequence"/>
</dbReference>
<sequence>MLKTQVGSCSILEKAHFANASLCAVSAGKSSWHNCNLHGYSWRIRRRILRTDDGCKPNRLAASRALMVPEAASDAIASISTAMQGARASFKHGHPARARSSNFPISSKRLTSFKRSEGVKGPFPLFTFF</sequence>
<dbReference type="AlphaFoldDB" id="A0A8X6VJM3"/>
<gene>
    <name evidence="1" type="ORF">TNCV_3992461</name>
</gene>
<name>A0A8X6VJM3_TRICX</name>
<evidence type="ECO:0000313" key="1">
    <source>
        <dbReference type="EMBL" id="GFY21202.1"/>
    </source>
</evidence>
<keyword evidence="2" id="KW-1185">Reference proteome</keyword>
<proteinExistence type="predicted"/>
<reference evidence="1" key="1">
    <citation type="submission" date="2020-08" db="EMBL/GenBank/DDBJ databases">
        <title>Multicomponent nature underlies the extraordinary mechanical properties of spider dragline silk.</title>
        <authorList>
            <person name="Kono N."/>
            <person name="Nakamura H."/>
            <person name="Mori M."/>
            <person name="Yoshida Y."/>
            <person name="Ohtoshi R."/>
            <person name="Malay A.D."/>
            <person name="Moran D.A.P."/>
            <person name="Tomita M."/>
            <person name="Numata K."/>
            <person name="Arakawa K."/>
        </authorList>
    </citation>
    <scope>NUCLEOTIDE SEQUENCE</scope>
</reference>
<protein>
    <submittedName>
        <fullName evidence="1">Uncharacterized protein</fullName>
    </submittedName>
</protein>
<accession>A0A8X6VJM3</accession>
<comment type="caution">
    <text evidence="1">The sequence shown here is derived from an EMBL/GenBank/DDBJ whole genome shotgun (WGS) entry which is preliminary data.</text>
</comment>